<evidence type="ECO:0000256" key="1">
    <source>
        <dbReference type="SAM" id="MobiDB-lite"/>
    </source>
</evidence>
<dbReference type="EMBL" id="JBFXLR010000010">
    <property type="protein sequence ID" value="KAL2855272.1"/>
    <property type="molecule type" value="Genomic_DNA"/>
</dbReference>
<name>A0ABR4KTF2_9EURO</name>
<gene>
    <name evidence="2" type="ORF">BJX68DRAFT_231834</name>
</gene>
<evidence type="ECO:0000313" key="2">
    <source>
        <dbReference type="EMBL" id="KAL2855272.1"/>
    </source>
</evidence>
<dbReference type="Proteomes" id="UP001610444">
    <property type="component" value="Unassembled WGS sequence"/>
</dbReference>
<organism evidence="2 3">
    <name type="scientific">Aspergillus pseudodeflectus</name>
    <dbReference type="NCBI Taxonomy" id="176178"/>
    <lineage>
        <taxon>Eukaryota</taxon>
        <taxon>Fungi</taxon>
        <taxon>Dikarya</taxon>
        <taxon>Ascomycota</taxon>
        <taxon>Pezizomycotina</taxon>
        <taxon>Eurotiomycetes</taxon>
        <taxon>Eurotiomycetidae</taxon>
        <taxon>Eurotiales</taxon>
        <taxon>Aspergillaceae</taxon>
        <taxon>Aspergillus</taxon>
        <taxon>Aspergillus subgen. Nidulantes</taxon>
    </lineage>
</organism>
<accession>A0ABR4KTF2</accession>
<reference evidence="2 3" key="1">
    <citation type="submission" date="2024-07" db="EMBL/GenBank/DDBJ databases">
        <title>Section-level genome sequencing and comparative genomics of Aspergillus sections Usti and Cavernicolus.</title>
        <authorList>
            <consortium name="Lawrence Berkeley National Laboratory"/>
            <person name="Nybo J.L."/>
            <person name="Vesth T.C."/>
            <person name="Theobald S."/>
            <person name="Frisvad J.C."/>
            <person name="Larsen T.O."/>
            <person name="Kjaerboelling I."/>
            <person name="Rothschild-Mancinelli K."/>
            <person name="Lyhne E.K."/>
            <person name="Kogle M.E."/>
            <person name="Barry K."/>
            <person name="Clum A."/>
            <person name="Na H."/>
            <person name="Ledsgaard L."/>
            <person name="Lin J."/>
            <person name="Lipzen A."/>
            <person name="Kuo A."/>
            <person name="Riley R."/>
            <person name="Mondo S."/>
            <person name="LaButti K."/>
            <person name="Haridas S."/>
            <person name="Pangalinan J."/>
            <person name="Salamov A.A."/>
            <person name="Simmons B.A."/>
            <person name="Magnuson J.K."/>
            <person name="Chen J."/>
            <person name="Drula E."/>
            <person name="Henrissat B."/>
            <person name="Wiebenga A."/>
            <person name="Lubbers R.J."/>
            <person name="Gomes A.C."/>
            <person name="Macurrencykelacurrency M.R."/>
            <person name="Stajich J."/>
            <person name="Grigoriev I.V."/>
            <person name="Mortensen U.H."/>
            <person name="De vries R.P."/>
            <person name="Baker S.E."/>
            <person name="Andersen M.R."/>
        </authorList>
    </citation>
    <scope>NUCLEOTIDE SEQUENCE [LARGE SCALE GENOMIC DNA]</scope>
    <source>
        <strain evidence="2 3">CBS 756.74</strain>
    </source>
</reference>
<feature type="region of interest" description="Disordered" evidence="1">
    <location>
        <begin position="1"/>
        <end position="79"/>
    </location>
</feature>
<feature type="compositionally biased region" description="Polar residues" evidence="1">
    <location>
        <begin position="34"/>
        <end position="43"/>
    </location>
</feature>
<keyword evidence="3" id="KW-1185">Reference proteome</keyword>
<dbReference type="RefSeq" id="XP_070901928.1">
    <property type="nucleotide sequence ID" value="XM_071039403.1"/>
</dbReference>
<comment type="caution">
    <text evidence="2">The sequence shown here is derived from an EMBL/GenBank/DDBJ whole genome shotgun (WGS) entry which is preliminary data.</text>
</comment>
<proteinExistence type="predicted"/>
<sequence length="79" mass="8606">MCLALGFANSQARKHHEKKAAQRASQHPRPVMVKTSSETSLPPTSIKVPAPVGPNADSTTSEQESRPDKRNSATWPQSR</sequence>
<protein>
    <submittedName>
        <fullName evidence="2">Uncharacterized protein</fullName>
    </submittedName>
</protein>
<evidence type="ECO:0000313" key="3">
    <source>
        <dbReference type="Proteomes" id="UP001610444"/>
    </source>
</evidence>
<dbReference type="GeneID" id="98154567"/>